<comment type="caution">
    <text evidence="3">The sequence shown here is derived from an EMBL/GenBank/DDBJ whole genome shotgun (WGS) entry which is preliminary data.</text>
</comment>
<dbReference type="OrthoDB" id="2305498at2759"/>
<name>A0A8J8ND35_HALGN</name>
<feature type="compositionally biased region" description="Basic and acidic residues" evidence="1">
    <location>
        <begin position="1"/>
        <end position="15"/>
    </location>
</feature>
<keyword evidence="4" id="KW-1185">Reference proteome</keyword>
<gene>
    <name evidence="3" type="ORF">FGO68_gene14786</name>
</gene>
<evidence type="ECO:0000313" key="3">
    <source>
        <dbReference type="EMBL" id="TNV72521.1"/>
    </source>
</evidence>
<organism evidence="3 4">
    <name type="scientific">Halteria grandinella</name>
    <dbReference type="NCBI Taxonomy" id="5974"/>
    <lineage>
        <taxon>Eukaryota</taxon>
        <taxon>Sar</taxon>
        <taxon>Alveolata</taxon>
        <taxon>Ciliophora</taxon>
        <taxon>Intramacronucleata</taxon>
        <taxon>Spirotrichea</taxon>
        <taxon>Stichotrichia</taxon>
        <taxon>Sporadotrichida</taxon>
        <taxon>Halteriidae</taxon>
        <taxon>Halteria</taxon>
    </lineage>
</organism>
<reference evidence="3" key="1">
    <citation type="submission" date="2019-06" db="EMBL/GenBank/DDBJ databases">
        <authorList>
            <person name="Zheng W."/>
        </authorList>
    </citation>
    <scope>NUCLEOTIDE SEQUENCE</scope>
    <source>
        <strain evidence="3">QDHG01</strain>
    </source>
</reference>
<dbReference type="InterPro" id="IPR036767">
    <property type="entry name" value="ApaG_sf"/>
</dbReference>
<dbReference type="InterPro" id="IPR050718">
    <property type="entry name" value="ApaG-like"/>
</dbReference>
<proteinExistence type="predicted"/>
<evidence type="ECO:0000256" key="1">
    <source>
        <dbReference type="SAM" id="MobiDB-lite"/>
    </source>
</evidence>
<dbReference type="PANTHER" id="PTHR47191:SF2">
    <property type="entry name" value="OS05G0170800 PROTEIN"/>
    <property type="match status" value="1"/>
</dbReference>
<evidence type="ECO:0000259" key="2">
    <source>
        <dbReference type="PROSITE" id="PS51087"/>
    </source>
</evidence>
<dbReference type="Gene3D" id="2.60.40.1470">
    <property type="entry name" value="ApaG domain"/>
    <property type="match status" value="1"/>
</dbReference>
<sequence length="152" mass="17707">MSGSEEQKQEPSHTLDEEECDLKEDDFEEFKAARQKACLQIETEEFYKCQLTKRHWEIERGQGQSVQVIEGEGVVGYYPTIEKGMSQPFIYESCSPTQHLGSKMSGWFEFRYLEGPKKNQRFKAIIKPFTLGLQCEGPHARLLDDPTFDQWM</sequence>
<feature type="domain" description="ApaG" evidence="2">
    <location>
        <begin position="1"/>
        <end position="138"/>
    </location>
</feature>
<dbReference type="EMBL" id="RRYP01022004">
    <property type="protein sequence ID" value="TNV72521.1"/>
    <property type="molecule type" value="Genomic_DNA"/>
</dbReference>
<dbReference type="InterPro" id="IPR007474">
    <property type="entry name" value="ApaG_domain"/>
</dbReference>
<dbReference type="SUPFAM" id="SSF110069">
    <property type="entry name" value="ApaG-like"/>
    <property type="match status" value="1"/>
</dbReference>
<accession>A0A8J8ND35</accession>
<evidence type="ECO:0000313" key="4">
    <source>
        <dbReference type="Proteomes" id="UP000785679"/>
    </source>
</evidence>
<dbReference type="Pfam" id="PF04379">
    <property type="entry name" value="DUF525"/>
    <property type="match status" value="1"/>
</dbReference>
<protein>
    <recommendedName>
        <fullName evidence="2">ApaG domain-containing protein</fullName>
    </recommendedName>
</protein>
<dbReference type="AlphaFoldDB" id="A0A8J8ND35"/>
<dbReference type="PANTHER" id="PTHR47191">
    <property type="entry name" value="OS05G0170800 PROTEIN"/>
    <property type="match status" value="1"/>
</dbReference>
<dbReference type="PROSITE" id="PS51087">
    <property type="entry name" value="APAG"/>
    <property type="match status" value="1"/>
</dbReference>
<feature type="region of interest" description="Disordered" evidence="1">
    <location>
        <begin position="1"/>
        <end position="21"/>
    </location>
</feature>
<dbReference type="Proteomes" id="UP000785679">
    <property type="component" value="Unassembled WGS sequence"/>
</dbReference>